<feature type="compositionally biased region" description="Acidic residues" evidence="1">
    <location>
        <begin position="197"/>
        <end position="208"/>
    </location>
</feature>
<organism evidence="2 3">
    <name type="scientific">Perkinsus chesapeaki</name>
    <name type="common">Clam parasite</name>
    <name type="synonym">Perkinsus andrewsi</name>
    <dbReference type="NCBI Taxonomy" id="330153"/>
    <lineage>
        <taxon>Eukaryota</taxon>
        <taxon>Sar</taxon>
        <taxon>Alveolata</taxon>
        <taxon>Perkinsozoa</taxon>
        <taxon>Perkinsea</taxon>
        <taxon>Perkinsida</taxon>
        <taxon>Perkinsidae</taxon>
        <taxon>Perkinsus</taxon>
    </lineage>
</organism>
<evidence type="ECO:0000313" key="2">
    <source>
        <dbReference type="EMBL" id="KAF4654332.1"/>
    </source>
</evidence>
<sequence>MSSGVRNLVQPVNSNLSFTQDLCDSPKVIETSSKKFIKGLDALFADNAAVKSLDNLVTQTLYLYNFTFEVARMVDIIKNIQQYGLKVKDQKDPDVIQLQRSPTRKALVKFFSAKLKAQLWQRLSTKNTIQATSNASDDNPFEFSFASSNITEENGDGEDKVDSDADSSVNCDDDMNDDTSAFKKRLSLEHENVNDNTDTDNDDHDDNLDEHKDDAEEESPTFPAKSRKRKSRRKTLKLLQ</sequence>
<dbReference type="EMBL" id="JAAPAO010000743">
    <property type="protein sequence ID" value="KAF4654332.1"/>
    <property type="molecule type" value="Genomic_DNA"/>
</dbReference>
<feature type="region of interest" description="Disordered" evidence="1">
    <location>
        <begin position="149"/>
        <end position="240"/>
    </location>
</feature>
<feature type="compositionally biased region" description="Basic residues" evidence="1">
    <location>
        <begin position="225"/>
        <end position="240"/>
    </location>
</feature>
<dbReference type="Proteomes" id="UP000591131">
    <property type="component" value="Unassembled WGS sequence"/>
</dbReference>
<accession>A0A7J6L562</accession>
<keyword evidence="3" id="KW-1185">Reference proteome</keyword>
<protein>
    <submittedName>
        <fullName evidence="2">Uncharacterized protein</fullName>
    </submittedName>
</protein>
<feature type="compositionally biased region" description="Acidic residues" evidence="1">
    <location>
        <begin position="164"/>
        <end position="177"/>
    </location>
</feature>
<evidence type="ECO:0000256" key="1">
    <source>
        <dbReference type="SAM" id="MobiDB-lite"/>
    </source>
</evidence>
<dbReference type="AlphaFoldDB" id="A0A7J6L562"/>
<comment type="caution">
    <text evidence="2">The sequence shown here is derived from an EMBL/GenBank/DDBJ whole genome shotgun (WGS) entry which is preliminary data.</text>
</comment>
<reference evidence="2 3" key="1">
    <citation type="submission" date="2020-04" db="EMBL/GenBank/DDBJ databases">
        <title>Perkinsus chesapeaki whole genome sequence.</title>
        <authorList>
            <person name="Bogema D.R."/>
        </authorList>
    </citation>
    <scope>NUCLEOTIDE SEQUENCE [LARGE SCALE GENOMIC DNA]</scope>
    <source>
        <strain evidence="2">ATCC PRA-425</strain>
    </source>
</reference>
<proteinExistence type="predicted"/>
<name>A0A7J6L562_PERCH</name>
<gene>
    <name evidence="2" type="ORF">FOL47_010033</name>
</gene>
<evidence type="ECO:0000313" key="3">
    <source>
        <dbReference type="Proteomes" id="UP000591131"/>
    </source>
</evidence>